<dbReference type="EMBL" id="WIAO01000003">
    <property type="protein sequence ID" value="MQM24779.1"/>
    <property type="molecule type" value="Genomic_DNA"/>
</dbReference>
<evidence type="ECO:0000313" key="2">
    <source>
        <dbReference type="EMBL" id="MQM24779.1"/>
    </source>
</evidence>
<feature type="chain" id="PRO_5026828636" evidence="1">
    <location>
        <begin position="24"/>
        <end position="335"/>
    </location>
</feature>
<keyword evidence="3" id="KW-1185">Reference proteome</keyword>
<sequence>MPLKHKIIFAPLTTLLLASSACGYESVPWLEHTEAFEFYFGSDSDPWCEDGGDDWTGDEGIHILGPHFSTTVECRFVSDTLPSEVAARSSALADMPSAEDGSEFVVNQVSLDPMEAEYGYAPTRAWVTIGDREFSMDEAPAPGDWVVLTAPADEPVVLWVEDTGRAQGVDMRTGERVEPVFAFYNGIASTSDGFPGYRYDEVYFDHGSEYTWLACEYDGGGAWRNVWDEELGWAPDGSVFLTVATFWCRDYDEFTWNLDPQRSIVLTSGEADEPVAWTVSEVEGYGVEVHAVFQIPDYDAEITIEFTPVGEVVDEDGRQWEFREAPAATEWTAAF</sequence>
<name>A0A6L5G563_9ACTN</name>
<proteinExistence type="predicted"/>
<organism evidence="2 3">
    <name type="scientific">Glycomyces albidus</name>
    <dbReference type="NCBI Taxonomy" id="2656774"/>
    <lineage>
        <taxon>Bacteria</taxon>
        <taxon>Bacillati</taxon>
        <taxon>Actinomycetota</taxon>
        <taxon>Actinomycetes</taxon>
        <taxon>Glycomycetales</taxon>
        <taxon>Glycomycetaceae</taxon>
        <taxon>Glycomyces</taxon>
    </lineage>
</organism>
<keyword evidence="1" id="KW-0732">Signal</keyword>
<comment type="caution">
    <text evidence="2">The sequence shown here is derived from an EMBL/GenBank/DDBJ whole genome shotgun (WGS) entry which is preliminary data.</text>
</comment>
<dbReference type="PROSITE" id="PS51257">
    <property type="entry name" value="PROKAR_LIPOPROTEIN"/>
    <property type="match status" value="1"/>
</dbReference>
<dbReference type="RefSeq" id="WP_153023962.1">
    <property type="nucleotide sequence ID" value="NZ_WIAO01000003.1"/>
</dbReference>
<feature type="signal peptide" evidence="1">
    <location>
        <begin position="1"/>
        <end position="23"/>
    </location>
</feature>
<dbReference type="Proteomes" id="UP000477750">
    <property type="component" value="Unassembled WGS sequence"/>
</dbReference>
<dbReference type="AlphaFoldDB" id="A0A6L5G563"/>
<evidence type="ECO:0000313" key="3">
    <source>
        <dbReference type="Proteomes" id="UP000477750"/>
    </source>
</evidence>
<protein>
    <submittedName>
        <fullName evidence="2">Uncharacterized protein</fullName>
    </submittedName>
</protein>
<reference evidence="2 3" key="1">
    <citation type="submission" date="2019-10" db="EMBL/GenBank/DDBJ databases">
        <title>Glycomyces albidus sp. nov., a novel actinomycete isolated from rhizosphere soil of wheat (Triticum aestivum L.).</title>
        <authorList>
            <person name="Qian L."/>
        </authorList>
    </citation>
    <scope>NUCLEOTIDE SEQUENCE [LARGE SCALE GENOMIC DNA]</scope>
    <source>
        <strain evidence="2 3">NEAU-7082</strain>
    </source>
</reference>
<evidence type="ECO:0000256" key="1">
    <source>
        <dbReference type="SAM" id="SignalP"/>
    </source>
</evidence>
<gene>
    <name evidence="2" type="ORF">GFD30_04175</name>
</gene>
<accession>A0A6L5G563</accession>